<dbReference type="OrthoDB" id="1193027at2759"/>
<evidence type="ECO:0000313" key="3">
    <source>
        <dbReference type="Proteomes" id="UP000316270"/>
    </source>
</evidence>
<keyword evidence="3" id="KW-1185">Reference proteome</keyword>
<keyword evidence="1" id="KW-0732">Signal</keyword>
<dbReference type="EMBL" id="CP042193">
    <property type="protein sequence ID" value="QDS73283.1"/>
    <property type="molecule type" value="Genomic_DNA"/>
</dbReference>
<evidence type="ECO:0000256" key="1">
    <source>
        <dbReference type="SAM" id="SignalP"/>
    </source>
</evidence>
<feature type="chain" id="PRO_5022217048" description="Transglycosylase SLT domain-containing protein" evidence="1">
    <location>
        <begin position="20"/>
        <end position="238"/>
    </location>
</feature>
<sequence>MKFSTIIALAATIFTGVIAAPITIIANTITTNTNTNTTTSPLIITQRDITTTCTTQAKGLLPTPGTTERYHEIYPLTLWPTFDCLFEINRASINMQNPTPSEADQVKQAVLTAAGQTALDPRVLFAILMQESHGELRVGHTIQPDTSAVQNSGMMQCRGCVGAAQIPRNCPVDQGLVDEMVLGGARFFKGELDRNSGDVFKAMRAYNSGSADWDLNNPFFATGAYVWDCANRLVGWVN</sequence>
<evidence type="ECO:0008006" key="4">
    <source>
        <dbReference type="Google" id="ProtNLM"/>
    </source>
</evidence>
<proteinExistence type="predicted"/>
<dbReference type="InterPro" id="IPR023346">
    <property type="entry name" value="Lysozyme-like_dom_sf"/>
</dbReference>
<reference evidence="2 3" key="1">
    <citation type="submission" date="2019-07" db="EMBL/GenBank/DDBJ databases">
        <title>Finished genome of Venturia effusa.</title>
        <authorList>
            <person name="Young C.A."/>
            <person name="Cox M.P."/>
            <person name="Ganley A.R.D."/>
            <person name="David W.J."/>
        </authorList>
    </citation>
    <scope>NUCLEOTIDE SEQUENCE [LARGE SCALE GENOMIC DNA]</scope>
    <source>
        <strain evidence="3">albino</strain>
    </source>
</reference>
<protein>
    <recommendedName>
        <fullName evidence="4">Transglycosylase SLT domain-containing protein</fullName>
    </recommendedName>
</protein>
<accession>A0A517LCC8</accession>
<dbReference type="AlphaFoldDB" id="A0A517LCC8"/>
<evidence type="ECO:0000313" key="2">
    <source>
        <dbReference type="EMBL" id="QDS73283.1"/>
    </source>
</evidence>
<feature type="signal peptide" evidence="1">
    <location>
        <begin position="1"/>
        <end position="19"/>
    </location>
</feature>
<organism evidence="2 3">
    <name type="scientific">Venturia effusa</name>
    <dbReference type="NCBI Taxonomy" id="50376"/>
    <lineage>
        <taxon>Eukaryota</taxon>
        <taxon>Fungi</taxon>
        <taxon>Dikarya</taxon>
        <taxon>Ascomycota</taxon>
        <taxon>Pezizomycotina</taxon>
        <taxon>Dothideomycetes</taxon>
        <taxon>Pleosporomycetidae</taxon>
        <taxon>Venturiales</taxon>
        <taxon>Venturiaceae</taxon>
        <taxon>Venturia</taxon>
    </lineage>
</organism>
<name>A0A517LCC8_9PEZI</name>
<dbReference type="SUPFAM" id="SSF53955">
    <property type="entry name" value="Lysozyme-like"/>
    <property type="match status" value="1"/>
</dbReference>
<dbReference type="Proteomes" id="UP000316270">
    <property type="component" value="Chromosome 9"/>
</dbReference>
<gene>
    <name evidence="2" type="ORF">FKW77_005085</name>
</gene>
<dbReference type="Gene3D" id="1.10.530.10">
    <property type="match status" value="1"/>
</dbReference>